<dbReference type="PROSITE" id="PS50092">
    <property type="entry name" value="TSP1"/>
    <property type="match status" value="2"/>
</dbReference>
<feature type="signal peptide" evidence="6">
    <location>
        <begin position="1"/>
        <end position="22"/>
    </location>
</feature>
<dbReference type="CDD" id="cd22823">
    <property type="entry name" value="Gal_Rha_Lectin"/>
    <property type="match status" value="1"/>
</dbReference>
<dbReference type="InterPro" id="IPR052065">
    <property type="entry name" value="Compl_asym_regulator"/>
</dbReference>
<dbReference type="InterPro" id="IPR043159">
    <property type="entry name" value="Lectin_gal-bd_sf"/>
</dbReference>
<dbReference type="AlphaFoldDB" id="A0A8S3UN29"/>
<evidence type="ECO:0000313" key="8">
    <source>
        <dbReference type="EMBL" id="CAG2242597.1"/>
    </source>
</evidence>
<reference evidence="8" key="1">
    <citation type="submission" date="2021-03" db="EMBL/GenBank/DDBJ databases">
        <authorList>
            <person name="Bekaert M."/>
        </authorList>
    </citation>
    <scope>NUCLEOTIDE SEQUENCE</scope>
</reference>
<evidence type="ECO:0000256" key="3">
    <source>
        <dbReference type="ARBA" id="ARBA00022729"/>
    </source>
</evidence>
<keyword evidence="5" id="KW-1015">Disulfide bond</keyword>
<name>A0A8S3UN29_MYTED</name>
<evidence type="ECO:0000256" key="1">
    <source>
        <dbReference type="ARBA" id="ARBA00004613"/>
    </source>
</evidence>
<feature type="domain" description="Mutator-like transposase" evidence="7">
    <location>
        <begin position="861"/>
        <end position="1129"/>
    </location>
</feature>
<dbReference type="Pfam" id="PF00090">
    <property type="entry name" value="TSP_1"/>
    <property type="match status" value="2"/>
</dbReference>
<organism evidence="8 9">
    <name type="scientific">Mytilus edulis</name>
    <name type="common">Blue mussel</name>
    <dbReference type="NCBI Taxonomy" id="6550"/>
    <lineage>
        <taxon>Eukaryota</taxon>
        <taxon>Metazoa</taxon>
        <taxon>Spiralia</taxon>
        <taxon>Lophotrochozoa</taxon>
        <taxon>Mollusca</taxon>
        <taxon>Bivalvia</taxon>
        <taxon>Autobranchia</taxon>
        <taxon>Pteriomorphia</taxon>
        <taxon>Mytilida</taxon>
        <taxon>Mytiloidea</taxon>
        <taxon>Mytilidae</taxon>
        <taxon>Mytilinae</taxon>
        <taxon>Mytilus</taxon>
    </lineage>
</organism>
<dbReference type="InterPro" id="IPR000884">
    <property type="entry name" value="TSP1_rpt"/>
</dbReference>
<dbReference type="PANTHER" id="PTHR22906">
    <property type="entry name" value="PROPERDIN"/>
    <property type="match status" value="1"/>
</dbReference>
<sequence length="1231" mass="137630">MKTAILFIIVLANSFLLRTVIAVSDSFTKNYIEEETALLTCSSEFNEIMKIATIKYEIGNCSYNELYGIGNLCNGRTKCTFKVNNSNIGSSCGANGTASLGVTYNCIRNGGWTQWKNATTSCPVNCGGALQNVTRTCTNPTPNEFGAPCSGTSFDEQICNDNACPFAGTVCKDSRIVWTCRNGYIQMKRAWWKASNGCGEPGSISSYDVVREMVEICNKRKSCTFTANDSTFKLSCRQQFKTCSQLEFEYICKNANWSSWTKWSVCSKSCGTGKQIRTRNCLNQFNTMDGYFVDCEGSSVKTRVCNTIQCPYCKNSTFPHYIPRNRKLKRDVSSNSVMADFYKIGCCGTVNAFEFIPMNTGEVTFIVWRRVRGHAHKAIKKITISVTDQNIGMYVRHNLTKYERIAVVRNDNVGWYDGGNNIIGYYDCSPNNETYTAVELSFADYSIEIPDNSAVDTYVTHIRIEDQDEGDFIENIKQDYNNQYFYFDTKLRNVYPQFYTDGQDSCYNEATSSVTIITYNVPPLISGIQNCLIIDPDVAQMAPYLTVFNSNLKTEMFYLQLINLDVYLKLVNGVSIGRDSTSQYILTIICDDGTENPELDLRIQFRPQNEDAIVQMYTEGGRAYLTCSGECNETIDITSIKYTKGPCSHSETYGIRNICNGKTNCSFGVSNSNIGSSCGANGTAMFKVEYYCIRNGGWSGWTTPASCPVNVELGFITFQEPAVTLIRMNEETCNTHDCVVQNTACLNEKVDWNCPNGHIEVIKAEWETNKPVPLLPMIIIWEYHVPLLLQDVQHSNLFTFVSRQLGKAGLHGQYVQDHAEVVSRQDTDNVLTKMNTKDGYKVDCNGNGSHSRSCHTEPCPSYVDAGMGPVQTVNFITALNLPTVSITTLKSREREIGKTLEEYAKWSCQKALEKEIALSKIPETTANIAGNEETEVDGQDAIHVSFDGAWQKRGSGRCYNSLTGHATLLGETTGKCVNFGLKYGDCRKCDRVDEKGDGHDCRINHQGSAKSMESELAVQMVKEIQKTGCVVSSITMDDDSTTIARLRKEVNAEIMKFSDRNHVRKKVSRDLIGLQEKHKISMNVVNYLTKDFSYALSQNKGNPENLRKVLKSIIPHAFGDHILCDKTWCQYHKNPDTYKHKSLPYGKNLTGEELRNELNKLFDIYASNSEKLSHLGSSQGNESLNNMIALKAPKAKHFGGSESLAFRVASGVAQKNEGRSYITEASNSKDK</sequence>
<evidence type="ECO:0000256" key="4">
    <source>
        <dbReference type="ARBA" id="ARBA00022737"/>
    </source>
</evidence>
<dbReference type="SMART" id="SM00209">
    <property type="entry name" value="TSP1"/>
    <property type="match status" value="2"/>
</dbReference>
<dbReference type="Gene3D" id="2.20.100.10">
    <property type="entry name" value="Thrombospondin type-1 (TSP1) repeat"/>
    <property type="match status" value="2"/>
</dbReference>
<keyword evidence="9" id="KW-1185">Reference proteome</keyword>
<evidence type="ECO:0000256" key="6">
    <source>
        <dbReference type="SAM" id="SignalP"/>
    </source>
</evidence>
<dbReference type="PANTHER" id="PTHR22906:SF43">
    <property type="entry name" value="PROPERDIN"/>
    <property type="match status" value="1"/>
</dbReference>
<dbReference type="InterPro" id="IPR049012">
    <property type="entry name" value="Mutator_transp_dom"/>
</dbReference>
<gene>
    <name evidence="8" type="ORF">MEDL_54755</name>
</gene>
<dbReference type="OrthoDB" id="6152639at2759"/>
<dbReference type="FunFam" id="2.20.100.10:FF:000001">
    <property type="entry name" value="semaphorin-5A isoform X1"/>
    <property type="match status" value="1"/>
</dbReference>
<dbReference type="InterPro" id="IPR036383">
    <property type="entry name" value="TSP1_rpt_sf"/>
</dbReference>
<keyword evidence="3 6" id="KW-0732">Signal</keyword>
<protein>
    <recommendedName>
        <fullName evidence="7">Mutator-like transposase domain-containing protein</fullName>
    </recommendedName>
</protein>
<keyword evidence="2" id="KW-0964">Secreted</keyword>
<dbReference type="EMBL" id="CAJPWZ010002679">
    <property type="protein sequence ID" value="CAG2242597.1"/>
    <property type="molecule type" value="Genomic_DNA"/>
</dbReference>
<dbReference type="Pfam" id="PF20700">
    <property type="entry name" value="Mutator"/>
    <property type="match status" value="1"/>
</dbReference>
<dbReference type="Proteomes" id="UP000683360">
    <property type="component" value="Unassembled WGS sequence"/>
</dbReference>
<dbReference type="SUPFAM" id="SSF82895">
    <property type="entry name" value="TSP-1 type 1 repeat"/>
    <property type="match status" value="2"/>
</dbReference>
<dbReference type="Gene3D" id="2.60.120.740">
    <property type="match status" value="2"/>
</dbReference>
<keyword evidence="4" id="KW-0677">Repeat</keyword>
<evidence type="ECO:0000256" key="5">
    <source>
        <dbReference type="ARBA" id="ARBA00023157"/>
    </source>
</evidence>
<evidence type="ECO:0000256" key="2">
    <source>
        <dbReference type="ARBA" id="ARBA00022525"/>
    </source>
</evidence>
<comment type="caution">
    <text evidence="8">The sequence shown here is derived from an EMBL/GenBank/DDBJ whole genome shotgun (WGS) entry which is preliminary data.</text>
</comment>
<proteinExistence type="predicted"/>
<evidence type="ECO:0000259" key="7">
    <source>
        <dbReference type="Pfam" id="PF20700"/>
    </source>
</evidence>
<evidence type="ECO:0000313" key="9">
    <source>
        <dbReference type="Proteomes" id="UP000683360"/>
    </source>
</evidence>
<accession>A0A8S3UN29</accession>
<comment type="subcellular location">
    <subcellularLocation>
        <location evidence="1">Secreted</location>
    </subcellularLocation>
</comment>
<feature type="chain" id="PRO_5035737479" description="Mutator-like transposase domain-containing protein" evidence="6">
    <location>
        <begin position="23"/>
        <end position="1231"/>
    </location>
</feature>